<proteinExistence type="predicted"/>
<evidence type="ECO:0000313" key="1">
    <source>
        <dbReference type="EMBL" id="EFA85145.1"/>
    </source>
</evidence>
<keyword evidence="2" id="KW-1185">Reference proteome</keyword>
<dbReference type="EMBL" id="ADBJ01000008">
    <property type="protein sequence ID" value="EFA85145.1"/>
    <property type="molecule type" value="Genomic_DNA"/>
</dbReference>
<evidence type="ECO:0000313" key="2">
    <source>
        <dbReference type="Proteomes" id="UP000001396"/>
    </source>
</evidence>
<dbReference type="GeneID" id="31357669"/>
<organism evidence="1 2">
    <name type="scientific">Heterostelium pallidum (strain ATCC 26659 / Pp 5 / PN500)</name>
    <name type="common">Cellular slime mold</name>
    <name type="synonym">Polysphondylium pallidum</name>
    <dbReference type="NCBI Taxonomy" id="670386"/>
    <lineage>
        <taxon>Eukaryota</taxon>
        <taxon>Amoebozoa</taxon>
        <taxon>Evosea</taxon>
        <taxon>Eumycetozoa</taxon>
        <taxon>Dictyostelia</taxon>
        <taxon>Acytosteliales</taxon>
        <taxon>Acytosteliaceae</taxon>
        <taxon>Heterostelium</taxon>
    </lineage>
</organism>
<accession>D3B1H1</accession>
<dbReference type="Proteomes" id="UP000001396">
    <property type="component" value="Unassembled WGS sequence"/>
</dbReference>
<dbReference type="RefSeq" id="XP_020437254.1">
    <property type="nucleotide sequence ID" value="XM_020573137.1"/>
</dbReference>
<name>D3B1H1_HETP5</name>
<reference evidence="1 2" key="1">
    <citation type="journal article" date="2011" name="Genome Res.">
        <title>Phylogeny-wide analysis of social amoeba genomes highlights ancient origins for complex intercellular communication.</title>
        <authorList>
            <person name="Heidel A.J."/>
            <person name="Lawal H.M."/>
            <person name="Felder M."/>
            <person name="Schilde C."/>
            <person name="Helps N.R."/>
            <person name="Tunggal B."/>
            <person name="Rivero F."/>
            <person name="John U."/>
            <person name="Schleicher M."/>
            <person name="Eichinger L."/>
            <person name="Platzer M."/>
            <person name="Noegel A.A."/>
            <person name="Schaap P."/>
            <person name="Gloeckner G."/>
        </authorList>
    </citation>
    <scope>NUCLEOTIDE SEQUENCE [LARGE SCALE GENOMIC DNA]</scope>
    <source>
        <strain evidence="2">ATCC 26659 / Pp 5 / PN500</strain>
    </source>
</reference>
<sequence length="60" mass="6836">MVTTLINLFGDDDDVDCSGGWFKVELEVEVTVNSSVIRLFVKWVFATNNNIKKVQDFIPK</sequence>
<comment type="caution">
    <text evidence="1">The sequence shown here is derived from an EMBL/GenBank/DDBJ whole genome shotgun (WGS) entry which is preliminary data.</text>
</comment>
<dbReference type="AlphaFoldDB" id="D3B1H1"/>
<protein>
    <submittedName>
        <fullName evidence="1">Uncharacterized protein</fullName>
    </submittedName>
</protein>
<gene>
    <name evidence="1" type="ORF">PPL_02144</name>
</gene>
<dbReference type="InParanoid" id="D3B1H1"/>